<protein>
    <submittedName>
        <fullName evidence="1">Uncharacterized protein</fullName>
    </submittedName>
</protein>
<proteinExistence type="predicted"/>
<dbReference type="Proteomes" id="UP000002892">
    <property type="component" value="Chromosome"/>
</dbReference>
<dbReference type="KEGG" id="dai:Desaci_1293"/>
<sequence length="61" mass="6862">MVNELRNYKVRHVGGRERIVPAKNGTEAKRQACRFWGYKPNDYWLGITACSANLIPAGKVG</sequence>
<dbReference type="EMBL" id="CP003639">
    <property type="protein sequence ID" value="AFM40319.1"/>
    <property type="molecule type" value="Genomic_DNA"/>
</dbReference>
<name>I4D3E5_DESAJ</name>
<dbReference type="AlphaFoldDB" id="I4D3E5"/>
<dbReference type="HOGENOM" id="CLU_2914892_0_0_9"/>
<evidence type="ECO:0000313" key="2">
    <source>
        <dbReference type="Proteomes" id="UP000002892"/>
    </source>
</evidence>
<evidence type="ECO:0000313" key="1">
    <source>
        <dbReference type="EMBL" id="AFM40319.1"/>
    </source>
</evidence>
<keyword evidence="2" id="KW-1185">Reference proteome</keyword>
<gene>
    <name evidence="1" type="ordered locus">Desaci_1293</name>
</gene>
<dbReference type="OrthoDB" id="3035901at2"/>
<accession>I4D3E5</accession>
<dbReference type="STRING" id="646529.Desaci_1293"/>
<reference evidence="1 2" key="1">
    <citation type="journal article" date="2012" name="J. Bacteriol.">
        <title>Complete genome sequences of Desulfosporosinus orientis DSM765T, Desulfosporosinus youngiae DSM17734T, Desulfosporosinus meridiei DSM13257T, and Desulfosporosinus acidiphilus DSM22704T.</title>
        <authorList>
            <person name="Pester M."/>
            <person name="Brambilla E."/>
            <person name="Alazard D."/>
            <person name="Rattei T."/>
            <person name="Weinmaier T."/>
            <person name="Han J."/>
            <person name="Lucas S."/>
            <person name="Lapidus A."/>
            <person name="Cheng J.F."/>
            <person name="Goodwin L."/>
            <person name="Pitluck S."/>
            <person name="Peters L."/>
            <person name="Ovchinnikova G."/>
            <person name="Teshima H."/>
            <person name="Detter J.C."/>
            <person name="Han C.S."/>
            <person name="Tapia R."/>
            <person name="Land M.L."/>
            <person name="Hauser L."/>
            <person name="Kyrpides N.C."/>
            <person name="Ivanova N.N."/>
            <person name="Pagani I."/>
            <person name="Huntmann M."/>
            <person name="Wei C.L."/>
            <person name="Davenport K.W."/>
            <person name="Daligault H."/>
            <person name="Chain P.S."/>
            <person name="Chen A."/>
            <person name="Mavromatis K."/>
            <person name="Markowitz V."/>
            <person name="Szeto E."/>
            <person name="Mikhailova N."/>
            <person name="Pati A."/>
            <person name="Wagner M."/>
            <person name="Woyke T."/>
            <person name="Ollivier B."/>
            <person name="Klenk H.P."/>
            <person name="Spring S."/>
            <person name="Loy A."/>
        </authorList>
    </citation>
    <scope>NUCLEOTIDE SEQUENCE [LARGE SCALE GENOMIC DNA]</scope>
    <source>
        <strain evidence="2">DSM 22704 / JCM 16185 / SJ4</strain>
    </source>
</reference>
<organism evidence="1 2">
    <name type="scientific">Desulfosporosinus acidiphilus (strain DSM 22704 / JCM 16185 / SJ4)</name>
    <dbReference type="NCBI Taxonomy" id="646529"/>
    <lineage>
        <taxon>Bacteria</taxon>
        <taxon>Bacillati</taxon>
        <taxon>Bacillota</taxon>
        <taxon>Clostridia</taxon>
        <taxon>Eubacteriales</taxon>
        <taxon>Desulfitobacteriaceae</taxon>
        <taxon>Desulfosporosinus</taxon>
    </lineage>
</organism>